<proteinExistence type="predicted"/>
<evidence type="ECO:0000313" key="4">
    <source>
        <dbReference type="EMBL" id="KAF1952547.1"/>
    </source>
</evidence>
<dbReference type="AlphaFoldDB" id="A0A6A5TUF0"/>
<keyword evidence="1" id="KW-0863">Zinc-finger</keyword>
<dbReference type="InterPro" id="IPR001841">
    <property type="entry name" value="Znf_RING"/>
</dbReference>
<feature type="compositionally biased region" description="Acidic residues" evidence="2">
    <location>
        <begin position="161"/>
        <end position="191"/>
    </location>
</feature>
<reference evidence="4" key="1">
    <citation type="journal article" date="2020" name="Stud. Mycol.">
        <title>101 Dothideomycetes genomes: a test case for predicting lifestyles and emergence of pathogens.</title>
        <authorList>
            <person name="Haridas S."/>
            <person name="Albert R."/>
            <person name="Binder M."/>
            <person name="Bloem J."/>
            <person name="Labutti K."/>
            <person name="Salamov A."/>
            <person name="Andreopoulos B."/>
            <person name="Baker S."/>
            <person name="Barry K."/>
            <person name="Bills G."/>
            <person name="Bluhm B."/>
            <person name="Cannon C."/>
            <person name="Castanera R."/>
            <person name="Culley D."/>
            <person name="Daum C."/>
            <person name="Ezra D."/>
            <person name="Gonzalez J."/>
            <person name="Henrissat B."/>
            <person name="Kuo A."/>
            <person name="Liang C."/>
            <person name="Lipzen A."/>
            <person name="Lutzoni F."/>
            <person name="Magnuson J."/>
            <person name="Mondo S."/>
            <person name="Nolan M."/>
            <person name="Ohm R."/>
            <person name="Pangilinan J."/>
            <person name="Park H.-J."/>
            <person name="Ramirez L."/>
            <person name="Alfaro M."/>
            <person name="Sun H."/>
            <person name="Tritt A."/>
            <person name="Yoshinaga Y."/>
            <person name="Zwiers L.-H."/>
            <person name="Turgeon B."/>
            <person name="Goodwin S."/>
            <person name="Spatafora J."/>
            <person name="Crous P."/>
            <person name="Grigoriev I."/>
        </authorList>
    </citation>
    <scope>NUCLEOTIDE SEQUENCE</scope>
    <source>
        <strain evidence="4">CBS 675.92</strain>
    </source>
</reference>
<feature type="region of interest" description="Disordered" evidence="2">
    <location>
        <begin position="154"/>
        <end position="199"/>
    </location>
</feature>
<dbReference type="GO" id="GO:0008270">
    <property type="term" value="F:zinc ion binding"/>
    <property type="evidence" value="ECO:0007669"/>
    <property type="project" value="UniProtKB-KW"/>
</dbReference>
<evidence type="ECO:0000256" key="1">
    <source>
        <dbReference type="PROSITE-ProRule" id="PRU00175"/>
    </source>
</evidence>
<feature type="domain" description="RING-type" evidence="3">
    <location>
        <begin position="27"/>
        <end position="78"/>
    </location>
</feature>
<keyword evidence="5" id="KW-1185">Reference proteome</keyword>
<keyword evidence="1" id="KW-0862">Zinc</keyword>
<organism evidence="4 5">
    <name type="scientific">Byssothecium circinans</name>
    <dbReference type="NCBI Taxonomy" id="147558"/>
    <lineage>
        <taxon>Eukaryota</taxon>
        <taxon>Fungi</taxon>
        <taxon>Dikarya</taxon>
        <taxon>Ascomycota</taxon>
        <taxon>Pezizomycotina</taxon>
        <taxon>Dothideomycetes</taxon>
        <taxon>Pleosporomycetidae</taxon>
        <taxon>Pleosporales</taxon>
        <taxon>Massarineae</taxon>
        <taxon>Massarinaceae</taxon>
        <taxon>Byssothecium</taxon>
    </lineage>
</organism>
<evidence type="ECO:0000259" key="3">
    <source>
        <dbReference type="PROSITE" id="PS50089"/>
    </source>
</evidence>
<name>A0A6A5TUF0_9PLEO</name>
<dbReference type="OrthoDB" id="2849579at2759"/>
<protein>
    <recommendedName>
        <fullName evidence="3">RING-type domain-containing protein</fullName>
    </recommendedName>
</protein>
<dbReference type="Proteomes" id="UP000800035">
    <property type="component" value="Unassembled WGS sequence"/>
</dbReference>
<dbReference type="SUPFAM" id="SSF57850">
    <property type="entry name" value="RING/U-box"/>
    <property type="match status" value="1"/>
</dbReference>
<dbReference type="Gene3D" id="3.30.40.10">
    <property type="entry name" value="Zinc/RING finger domain, C3HC4 (zinc finger)"/>
    <property type="match status" value="1"/>
</dbReference>
<dbReference type="EMBL" id="ML977010">
    <property type="protein sequence ID" value="KAF1952547.1"/>
    <property type="molecule type" value="Genomic_DNA"/>
</dbReference>
<accession>A0A6A5TUF0</accession>
<dbReference type="InterPro" id="IPR013083">
    <property type="entry name" value="Znf_RING/FYVE/PHD"/>
</dbReference>
<keyword evidence="1" id="KW-0479">Metal-binding</keyword>
<dbReference type="PROSITE" id="PS50089">
    <property type="entry name" value="ZF_RING_2"/>
    <property type="match status" value="1"/>
</dbReference>
<evidence type="ECO:0000313" key="5">
    <source>
        <dbReference type="Proteomes" id="UP000800035"/>
    </source>
</evidence>
<gene>
    <name evidence="4" type="ORF">CC80DRAFT_572286</name>
</gene>
<sequence>MFGSKEAFLTSDVEDIPPSRYNASHDCIICLDALSMLPDSTKTMTQPHGAVRIKSCRHVHGKECLSAWLDVGYSCPTCGWVLFIPPPQPTLSIRIINSIIDDLKEEYDEHHVTVAVLAIMEELEVADKKRRLVVESAIAFQALRVEEHEKAAEKDFAVNWEESDEEPGWYRSDDDEASGGEDDEDEQDWMGDETIGFSV</sequence>
<evidence type="ECO:0000256" key="2">
    <source>
        <dbReference type="SAM" id="MobiDB-lite"/>
    </source>
</evidence>